<dbReference type="InterPro" id="IPR006594">
    <property type="entry name" value="LisH"/>
</dbReference>
<dbReference type="FunCoup" id="A0A078A945">
    <property type="interactions" value="419"/>
</dbReference>
<reference evidence="2 3" key="1">
    <citation type="submission" date="2014-06" db="EMBL/GenBank/DDBJ databases">
        <authorList>
            <person name="Swart Estienne"/>
        </authorList>
    </citation>
    <scope>NUCLEOTIDE SEQUENCE [LARGE SCALE GENOMIC DNA]</scope>
    <source>
        <strain evidence="2 3">130c</strain>
    </source>
</reference>
<dbReference type="Proteomes" id="UP000039865">
    <property type="component" value="Unassembled WGS sequence"/>
</dbReference>
<dbReference type="EMBL" id="CCKQ01006764">
    <property type="protein sequence ID" value="CDW78082.1"/>
    <property type="molecule type" value="Genomic_DNA"/>
</dbReference>
<dbReference type="PANTHER" id="PTHR12864">
    <property type="entry name" value="RAN BINDING PROTEIN 9-RELATED"/>
    <property type="match status" value="1"/>
</dbReference>
<evidence type="ECO:0000313" key="3">
    <source>
        <dbReference type="Proteomes" id="UP000039865"/>
    </source>
</evidence>
<protein>
    <submittedName>
        <fullName evidence="2">Glucose-induced degradation protein 8 homolog</fullName>
    </submittedName>
</protein>
<keyword evidence="3" id="KW-1185">Reference proteome</keyword>
<sequence length="253" mass="29168">MSAQSNQAATSHLQDQDASKRTKYTLEQWEDRMQDIVISKDIINKLVMNYLIVEGYKQGALKFEKETGIKAEMDEDLIDHRIEIRRLLEKGQIEEAISKIDTLNPEILDQNVELYFELKRQQLVELIKAKKIDEALVFAQANLSQSFIKPTQSLQDSKSAYFKSELEKTMTLFMYEDLNGPLPASLQELADVKSRQKLASRVNQEILKAMGYSAELKLGFYWQMLQYSQNQLSTGENAIEFPKLKDPMGDLEM</sequence>
<dbReference type="SMART" id="SM00668">
    <property type="entry name" value="CTLH"/>
    <property type="match status" value="1"/>
</dbReference>
<accession>A0A078A945</accession>
<dbReference type="Pfam" id="PF10607">
    <property type="entry name" value="CTLH"/>
    <property type="match status" value="1"/>
</dbReference>
<dbReference type="InterPro" id="IPR050618">
    <property type="entry name" value="Ubq-SigPath_Reg"/>
</dbReference>
<evidence type="ECO:0000259" key="1">
    <source>
        <dbReference type="PROSITE" id="PS50897"/>
    </source>
</evidence>
<name>A0A078A945_STYLE</name>
<proteinExistence type="predicted"/>
<dbReference type="PROSITE" id="PS50897">
    <property type="entry name" value="CTLH"/>
    <property type="match status" value="1"/>
</dbReference>
<evidence type="ECO:0000313" key="2">
    <source>
        <dbReference type="EMBL" id="CDW78082.1"/>
    </source>
</evidence>
<dbReference type="InterPro" id="IPR024964">
    <property type="entry name" value="CTLH/CRA"/>
</dbReference>
<dbReference type="SMART" id="SM00667">
    <property type="entry name" value="LisH"/>
    <property type="match status" value="1"/>
</dbReference>
<gene>
    <name evidence="2" type="primary">Contig17740.g18863</name>
    <name evidence="2" type="ORF">STYLEM_7053</name>
</gene>
<dbReference type="PROSITE" id="PS50896">
    <property type="entry name" value="LISH"/>
    <property type="match status" value="1"/>
</dbReference>
<dbReference type="InParanoid" id="A0A078A945"/>
<dbReference type="SMART" id="SM00757">
    <property type="entry name" value="CRA"/>
    <property type="match status" value="1"/>
</dbReference>
<dbReference type="AlphaFoldDB" id="A0A078A945"/>
<dbReference type="OrthoDB" id="2415936at2759"/>
<dbReference type="Pfam" id="PF08513">
    <property type="entry name" value="LisH"/>
    <property type="match status" value="1"/>
</dbReference>
<feature type="domain" description="CTLH" evidence="1">
    <location>
        <begin position="78"/>
        <end position="134"/>
    </location>
</feature>
<dbReference type="OMA" id="KMILWAQ"/>
<organism evidence="2 3">
    <name type="scientific">Stylonychia lemnae</name>
    <name type="common">Ciliate</name>
    <dbReference type="NCBI Taxonomy" id="5949"/>
    <lineage>
        <taxon>Eukaryota</taxon>
        <taxon>Sar</taxon>
        <taxon>Alveolata</taxon>
        <taxon>Ciliophora</taxon>
        <taxon>Intramacronucleata</taxon>
        <taxon>Spirotrichea</taxon>
        <taxon>Stichotrichia</taxon>
        <taxon>Sporadotrichida</taxon>
        <taxon>Oxytrichidae</taxon>
        <taxon>Stylonychinae</taxon>
        <taxon>Stylonychia</taxon>
    </lineage>
</organism>
<dbReference type="InterPro" id="IPR006595">
    <property type="entry name" value="CTLH_C"/>
</dbReference>
<dbReference type="InterPro" id="IPR013144">
    <property type="entry name" value="CRA_dom"/>
</dbReference>